<keyword evidence="2" id="KW-1185">Reference proteome</keyword>
<evidence type="ECO:0000313" key="1">
    <source>
        <dbReference type="EMBL" id="PKU60384.1"/>
    </source>
</evidence>
<gene>
    <name evidence="1" type="ORF">MA16_Dca018504</name>
</gene>
<evidence type="ECO:0000313" key="2">
    <source>
        <dbReference type="Proteomes" id="UP000233837"/>
    </source>
</evidence>
<name>A0A2I0VAE7_9ASPA</name>
<organism evidence="1 2">
    <name type="scientific">Dendrobium catenatum</name>
    <dbReference type="NCBI Taxonomy" id="906689"/>
    <lineage>
        <taxon>Eukaryota</taxon>
        <taxon>Viridiplantae</taxon>
        <taxon>Streptophyta</taxon>
        <taxon>Embryophyta</taxon>
        <taxon>Tracheophyta</taxon>
        <taxon>Spermatophyta</taxon>
        <taxon>Magnoliopsida</taxon>
        <taxon>Liliopsida</taxon>
        <taxon>Asparagales</taxon>
        <taxon>Orchidaceae</taxon>
        <taxon>Epidendroideae</taxon>
        <taxon>Malaxideae</taxon>
        <taxon>Dendrobiinae</taxon>
        <taxon>Dendrobium</taxon>
    </lineage>
</organism>
<dbReference type="Proteomes" id="UP000233837">
    <property type="component" value="Unassembled WGS sequence"/>
</dbReference>
<accession>A0A2I0VAE7</accession>
<protein>
    <submittedName>
        <fullName evidence="1">Uncharacterized protein</fullName>
    </submittedName>
</protein>
<sequence length="58" mass="6659">MTDIKAFATVLMYIEMHMKECNNSQSTYIGKTENECNNFLQSSTTQYQVHRSYASRGG</sequence>
<proteinExistence type="predicted"/>
<dbReference type="EMBL" id="KZ503951">
    <property type="protein sequence ID" value="PKU60384.1"/>
    <property type="molecule type" value="Genomic_DNA"/>
</dbReference>
<dbReference type="AlphaFoldDB" id="A0A2I0VAE7"/>
<reference evidence="1 2" key="2">
    <citation type="journal article" date="2017" name="Nature">
        <title>The Apostasia genome and the evolution of orchids.</title>
        <authorList>
            <person name="Zhang G.Q."/>
            <person name="Liu K.W."/>
            <person name="Li Z."/>
            <person name="Lohaus R."/>
            <person name="Hsiao Y.Y."/>
            <person name="Niu S.C."/>
            <person name="Wang J.Y."/>
            <person name="Lin Y.C."/>
            <person name="Xu Q."/>
            <person name="Chen L.J."/>
            <person name="Yoshida K."/>
            <person name="Fujiwara S."/>
            <person name="Wang Z.W."/>
            <person name="Zhang Y.Q."/>
            <person name="Mitsuda N."/>
            <person name="Wang M."/>
            <person name="Liu G.H."/>
            <person name="Pecoraro L."/>
            <person name="Huang H.X."/>
            <person name="Xiao X.J."/>
            <person name="Lin M."/>
            <person name="Wu X.Y."/>
            <person name="Wu W.L."/>
            <person name="Chen Y.Y."/>
            <person name="Chang S.B."/>
            <person name="Sakamoto S."/>
            <person name="Ohme-Takagi M."/>
            <person name="Yagi M."/>
            <person name="Zeng S.J."/>
            <person name="Shen C.Y."/>
            <person name="Yeh C.M."/>
            <person name="Luo Y.B."/>
            <person name="Tsai W.C."/>
            <person name="Van de Peer Y."/>
            <person name="Liu Z.J."/>
        </authorList>
    </citation>
    <scope>NUCLEOTIDE SEQUENCE [LARGE SCALE GENOMIC DNA]</scope>
    <source>
        <tissue evidence="1">The whole plant</tissue>
    </source>
</reference>
<reference evidence="1 2" key="1">
    <citation type="journal article" date="2016" name="Sci. Rep.">
        <title>The Dendrobium catenatum Lindl. genome sequence provides insights into polysaccharide synthase, floral development and adaptive evolution.</title>
        <authorList>
            <person name="Zhang G.Q."/>
            <person name="Xu Q."/>
            <person name="Bian C."/>
            <person name="Tsai W.C."/>
            <person name="Yeh C.M."/>
            <person name="Liu K.W."/>
            <person name="Yoshida K."/>
            <person name="Zhang L.S."/>
            <person name="Chang S.B."/>
            <person name="Chen F."/>
            <person name="Shi Y."/>
            <person name="Su Y.Y."/>
            <person name="Zhang Y.Q."/>
            <person name="Chen L.J."/>
            <person name="Yin Y."/>
            <person name="Lin M."/>
            <person name="Huang H."/>
            <person name="Deng H."/>
            <person name="Wang Z.W."/>
            <person name="Zhu S.L."/>
            <person name="Zhao X."/>
            <person name="Deng C."/>
            <person name="Niu S.C."/>
            <person name="Huang J."/>
            <person name="Wang M."/>
            <person name="Liu G.H."/>
            <person name="Yang H.J."/>
            <person name="Xiao X.J."/>
            <person name="Hsiao Y.Y."/>
            <person name="Wu W.L."/>
            <person name="Chen Y.Y."/>
            <person name="Mitsuda N."/>
            <person name="Ohme-Takagi M."/>
            <person name="Luo Y.B."/>
            <person name="Van de Peer Y."/>
            <person name="Liu Z.J."/>
        </authorList>
    </citation>
    <scope>NUCLEOTIDE SEQUENCE [LARGE SCALE GENOMIC DNA]</scope>
    <source>
        <tissue evidence="1">The whole plant</tissue>
    </source>
</reference>